<organism evidence="1 2">
    <name type="scientific">Smittium culicis</name>
    <dbReference type="NCBI Taxonomy" id="133412"/>
    <lineage>
        <taxon>Eukaryota</taxon>
        <taxon>Fungi</taxon>
        <taxon>Fungi incertae sedis</taxon>
        <taxon>Zoopagomycota</taxon>
        <taxon>Kickxellomycotina</taxon>
        <taxon>Harpellomycetes</taxon>
        <taxon>Harpellales</taxon>
        <taxon>Legeriomycetaceae</taxon>
        <taxon>Smittium</taxon>
    </lineage>
</organism>
<protein>
    <submittedName>
        <fullName evidence="1">Uncharacterized protein</fullName>
    </submittedName>
</protein>
<dbReference type="EMBL" id="LSSN01003006">
    <property type="protein sequence ID" value="OMJ14592.1"/>
    <property type="molecule type" value="Genomic_DNA"/>
</dbReference>
<keyword evidence="2" id="KW-1185">Reference proteome</keyword>
<sequence length="176" mass="19689">MSEPILAKENLAVPIANKLDTQKITHKPVLVADAKIKIEAAKKKKAQPDTDRKVAFPTENPKVKKHTASGVKNISLLVIDVDIAGKSEIANSSDMDIDPSDVEVKIEPNFSQDGYYTQNSDYTEYNKVYDDSRTDSIDKIALEAYNTSRFGPPLLLIYPGIRYQGNRRIALNYNFN</sequence>
<comment type="caution">
    <text evidence="1">The sequence shown here is derived from an EMBL/GenBank/DDBJ whole genome shotgun (WGS) entry which is preliminary data.</text>
</comment>
<evidence type="ECO:0000313" key="2">
    <source>
        <dbReference type="Proteomes" id="UP000187283"/>
    </source>
</evidence>
<evidence type="ECO:0000313" key="1">
    <source>
        <dbReference type="EMBL" id="OMJ14592.1"/>
    </source>
</evidence>
<accession>A0A1R1XIX0</accession>
<gene>
    <name evidence="1" type="ORF">AYI70_g7786</name>
</gene>
<dbReference type="Proteomes" id="UP000187283">
    <property type="component" value="Unassembled WGS sequence"/>
</dbReference>
<reference evidence="1 2" key="1">
    <citation type="submission" date="2017-01" db="EMBL/GenBank/DDBJ databases">
        <authorList>
            <person name="Mah S.A."/>
            <person name="Swanson W.J."/>
            <person name="Moy G.W."/>
            <person name="Vacquier V.D."/>
        </authorList>
    </citation>
    <scope>NUCLEOTIDE SEQUENCE [LARGE SCALE GENOMIC DNA]</scope>
    <source>
        <strain evidence="1 2">GSMNP</strain>
    </source>
</reference>
<dbReference type="AlphaFoldDB" id="A0A1R1XIX0"/>
<name>A0A1R1XIX0_9FUNG</name>
<proteinExistence type="predicted"/>